<dbReference type="PANTHER" id="PTHR12755">
    <property type="entry name" value="CLEAVAGE/POLYADENYLATION FACTOR IA SUBUNIT CLP1P"/>
    <property type="match status" value="1"/>
</dbReference>
<evidence type="ECO:0008006" key="7">
    <source>
        <dbReference type="Google" id="ProtNLM"/>
    </source>
</evidence>
<dbReference type="GO" id="GO:0006388">
    <property type="term" value="P:tRNA splicing, via endonucleolytic cleavage and ligation"/>
    <property type="evidence" value="ECO:0007669"/>
    <property type="project" value="TreeGrafter"/>
</dbReference>
<sequence>MFTPNGLFSIVYTIKFYTLVDNSESNFQDLAIHVEVYSREPIFLRESLQGTATRIFHEFVDKFMKNSEASKPIEEVGSFQLRKRNSSKPQILTRLFILPSTQLLSPLLLRLVSFEFRSATLKGPPTRDVSAPAVRNDATKEWRTNRRVVTVLYSSGIGGYYHAIQDVCKLVVKELTSWDTSTIKRLIMAYGGAIVGPPAAAAGGSLATRQVKLDKECELRIELPKSGSPSLQGSNLQFLLGMEATIEMDGITETDYTADETPMISYVNVHAVLEGRRNRAKASSSDSDSSQGPRVIVVGPTDSGKSTLSRMLLSWAAKQGWKPTFVDLDIGQGSITIPGCIAATPIEMPIDPVEGIPLEMPLVYFYGHATPSLNADLYKVLLKELAQILERQFAGNC</sequence>
<evidence type="ECO:0000256" key="1">
    <source>
        <dbReference type="ARBA" id="ARBA00022741"/>
    </source>
</evidence>
<dbReference type="PANTHER" id="PTHR12755:SF6">
    <property type="entry name" value="POLYRIBONUCLEOTIDE 5'-HYDROXYL-KINASE CLP1"/>
    <property type="match status" value="1"/>
</dbReference>
<dbReference type="Pfam" id="PF16573">
    <property type="entry name" value="CLP1_N"/>
    <property type="match status" value="1"/>
</dbReference>
<feature type="domain" description="Clp1 P-loop" evidence="4">
    <location>
        <begin position="299"/>
        <end position="394"/>
    </location>
</feature>
<evidence type="ECO:0000313" key="5">
    <source>
        <dbReference type="EMBL" id="KAA8529907.1"/>
    </source>
</evidence>
<dbReference type="Pfam" id="PF16575">
    <property type="entry name" value="CLP1_P"/>
    <property type="match status" value="1"/>
</dbReference>
<feature type="domain" description="Clp1 N-terminal" evidence="3">
    <location>
        <begin position="222"/>
        <end position="280"/>
    </location>
</feature>
<evidence type="ECO:0000313" key="6">
    <source>
        <dbReference type="Proteomes" id="UP000325577"/>
    </source>
</evidence>
<dbReference type="InterPro" id="IPR045116">
    <property type="entry name" value="Clp1/Grc3"/>
</dbReference>
<dbReference type="InterPro" id="IPR027417">
    <property type="entry name" value="P-loop_NTPase"/>
</dbReference>
<dbReference type="OrthoDB" id="258143at2759"/>
<dbReference type="GO" id="GO:0051731">
    <property type="term" value="F:polynucleotide 5'-hydroxyl-kinase activity"/>
    <property type="evidence" value="ECO:0007669"/>
    <property type="project" value="InterPro"/>
</dbReference>
<evidence type="ECO:0000256" key="2">
    <source>
        <dbReference type="ARBA" id="ARBA00022840"/>
    </source>
</evidence>
<keyword evidence="6" id="KW-1185">Reference proteome</keyword>
<protein>
    <recommendedName>
        <fullName evidence="7">Protein CLP1 homolog</fullName>
    </recommendedName>
</protein>
<dbReference type="Proteomes" id="UP000325577">
    <property type="component" value="Linkage Group LG20"/>
</dbReference>
<dbReference type="Gene3D" id="3.40.50.300">
    <property type="entry name" value="P-loop containing nucleotide triphosphate hydrolases"/>
    <property type="match status" value="1"/>
</dbReference>
<dbReference type="GO" id="GO:0005524">
    <property type="term" value="F:ATP binding"/>
    <property type="evidence" value="ECO:0007669"/>
    <property type="project" value="UniProtKB-KW"/>
</dbReference>
<dbReference type="SUPFAM" id="SSF52540">
    <property type="entry name" value="P-loop containing nucleoside triphosphate hydrolases"/>
    <property type="match status" value="1"/>
</dbReference>
<dbReference type="InterPro" id="IPR032319">
    <property type="entry name" value="CLP1_P"/>
</dbReference>
<evidence type="ECO:0000259" key="3">
    <source>
        <dbReference type="Pfam" id="PF16573"/>
    </source>
</evidence>
<keyword evidence="1" id="KW-0547">Nucleotide-binding</keyword>
<keyword evidence="2" id="KW-0067">ATP-binding</keyword>
<dbReference type="InterPro" id="IPR032324">
    <property type="entry name" value="Clp1_N"/>
</dbReference>
<reference evidence="5 6" key="1">
    <citation type="submission" date="2019-09" db="EMBL/GenBank/DDBJ databases">
        <title>A chromosome-level genome assembly of the Chinese tupelo Nyssa sinensis.</title>
        <authorList>
            <person name="Yang X."/>
            <person name="Kang M."/>
            <person name="Yang Y."/>
            <person name="Xiong H."/>
            <person name="Wang M."/>
            <person name="Zhang Z."/>
            <person name="Wang Z."/>
            <person name="Wu H."/>
            <person name="Ma T."/>
            <person name="Liu J."/>
            <person name="Xi Z."/>
        </authorList>
    </citation>
    <scope>NUCLEOTIDE SEQUENCE [LARGE SCALE GENOMIC DNA]</scope>
    <source>
        <strain evidence="5">J267</strain>
        <tissue evidence="5">Leaf</tissue>
    </source>
</reference>
<dbReference type="AlphaFoldDB" id="A0A5J5AK90"/>
<gene>
    <name evidence="5" type="ORF">F0562_034489</name>
</gene>
<proteinExistence type="predicted"/>
<dbReference type="EMBL" id="CM018044">
    <property type="protein sequence ID" value="KAA8529907.1"/>
    <property type="molecule type" value="Genomic_DNA"/>
</dbReference>
<evidence type="ECO:0000259" key="4">
    <source>
        <dbReference type="Pfam" id="PF16575"/>
    </source>
</evidence>
<organism evidence="5 6">
    <name type="scientific">Nyssa sinensis</name>
    <dbReference type="NCBI Taxonomy" id="561372"/>
    <lineage>
        <taxon>Eukaryota</taxon>
        <taxon>Viridiplantae</taxon>
        <taxon>Streptophyta</taxon>
        <taxon>Embryophyta</taxon>
        <taxon>Tracheophyta</taxon>
        <taxon>Spermatophyta</taxon>
        <taxon>Magnoliopsida</taxon>
        <taxon>eudicotyledons</taxon>
        <taxon>Gunneridae</taxon>
        <taxon>Pentapetalae</taxon>
        <taxon>asterids</taxon>
        <taxon>Cornales</taxon>
        <taxon>Nyssaceae</taxon>
        <taxon>Nyssa</taxon>
    </lineage>
</organism>
<accession>A0A5J5AK90</accession>
<name>A0A5J5AK90_9ASTE</name>
<dbReference type="GO" id="GO:0005634">
    <property type="term" value="C:nucleus"/>
    <property type="evidence" value="ECO:0007669"/>
    <property type="project" value="TreeGrafter"/>
</dbReference>